<dbReference type="EMBL" id="FOJY01000010">
    <property type="protein sequence ID" value="SFB12821.1"/>
    <property type="molecule type" value="Genomic_DNA"/>
</dbReference>
<keyword evidence="3" id="KW-1185">Reference proteome</keyword>
<organism evidence="2 3">
    <name type="scientific">Acetitomaculum ruminis DSM 5522</name>
    <dbReference type="NCBI Taxonomy" id="1120918"/>
    <lineage>
        <taxon>Bacteria</taxon>
        <taxon>Bacillati</taxon>
        <taxon>Bacillota</taxon>
        <taxon>Clostridia</taxon>
        <taxon>Lachnospirales</taxon>
        <taxon>Lachnospiraceae</taxon>
        <taxon>Acetitomaculum</taxon>
    </lineage>
</organism>
<name>A0A1I0YHY2_9FIRM</name>
<sequence>MMEQFEKVEKLRERANVTYEEAKAALEQCNWDILDAMVFLEKEGKAKGPKKESYTTDFNKHDEYWDVKEKIEYQNRRASEGVGCKMGRLFRKICKFGKENFLEVTRHGEEILKVPVWLFAVALLFGWHLIFLIMVISLFFDCHYSFVGKEDLEKVNEVMGKANDIADKVKDEYNKL</sequence>
<dbReference type="InterPro" id="IPR009060">
    <property type="entry name" value="UBA-like_sf"/>
</dbReference>
<feature type="transmembrane region" description="Helical" evidence="1">
    <location>
        <begin position="116"/>
        <end position="140"/>
    </location>
</feature>
<dbReference type="SUPFAM" id="SSF46934">
    <property type="entry name" value="UBA-like"/>
    <property type="match status" value="1"/>
</dbReference>
<evidence type="ECO:0000313" key="3">
    <source>
        <dbReference type="Proteomes" id="UP000198838"/>
    </source>
</evidence>
<reference evidence="2 3" key="1">
    <citation type="submission" date="2016-10" db="EMBL/GenBank/DDBJ databases">
        <authorList>
            <person name="de Groot N.N."/>
        </authorList>
    </citation>
    <scope>NUCLEOTIDE SEQUENCE [LARGE SCALE GENOMIC DNA]</scope>
    <source>
        <strain evidence="2 3">DSM 5522</strain>
    </source>
</reference>
<evidence type="ECO:0000256" key="1">
    <source>
        <dbReference type="SAM" id="Phobius"/>
    </source>
</evidence>
<keyword evidence="1" id="KW-0472">Membrane</keyword>
<dbReference type="CDD" id="cd14360">
    <property type="entry name" value="UBA_NAC_like_bac"/>
    <property type="match status" value="1"/>
</dbReference>
<keyword evidence="1" id="KW-0812">Transmembrane</keyword>
<dbReference type="RefSeq" id="WP_092872436.1">
    <property type="nucleotide sequence ID" value="NZ_FOJY01000010.1"/>
</dbReference>
<protein>
    <recommendedName>
        <fullName evidence="4">DUF4342 domain-containing protein</fullName>
    </recommendedName>
</protein>
<gene>
    <name evidence="2" type="ORF">SAMN05216249_11027</name>
</gene>
<dbReference type="Proteomes" id="UP000198838">
    <property type="component" value="Unassembled WGS sequence"/>
</dbReference>
<accession>A0A1I0YHY2</accession>
<dbReference type="Gene3D" id="1.10.8.10">
    <property type="entry name" value="DNA helicase RuvA subunit, C-terminal domain"/>
    <property type="match status" value="1"/>
</dbReference>
<evidence type="ECO:0000313" key="2">
    <source>
        <dbReference type="EMBL" id="SFB12821.1"/>
    </source>
</evidence>
<evidence type="ECO:0008006" key="4">
    <source>
        <dbReference type="Google" id="ProtNLM"/>
    </source>
</evidence>
<dbReference type="STRING" id="1120918.SAMN05216249_11027"/>
<dbReference type="OrthoDB" id="3183239at2"/>
<proteinExistence type="predicted"/>
<keyword evidence="1" id="KW-1133">Transmembrane helix</keyword>
<dbReference type="AlphaFoldDB" id="A0A1I0YHY2"/>